<dbReference type="Proteomes" id="UP000547674">
    <property type="component" value="Unassembled WGS sequence"/>
</dbReference>
<dbReference type="InterPro" id="IPR011042">
    <property type="entry name" value="6-blade_b-propeller_TolB-like"/>
</dbReference>
<organism evidence="2 3">
    <name type="scientific">Eiseniibacteriota bacterium</name>
    <dbReference type="NCBI Taxonomy" id="2212470"/>
    <lineage>
        <taxon>Bacteria</taxon>
        <taxon>Candidatus Eiseniibacteriota</taxon>
    </lineage>
</organism>
<feature type="signal peptide" evidence="1">
    <location>
        <begin position="1"/>
        <end position="23"/>
    </location>
</feature>
<gene>
    <name evidence="2" type="ORF">HKN21_17795</name>
</gene>
<evidence type="ECO:0008006" key="4">
    <source>
        <dbReference type="Google" id="ProtNLM"/>
    </source>
</evidence>
<protein>
    <recommendedName>
        <fullName evidence="4">Fibronectin type-III domain-containing protein</fullName>
    </recommendedName>
</protein>
<dbReference type="PANTHER" id="PTHR40274">
    <property type="entry name" value="VIRGINIAMYCIN B LYASE"/>
    <property type="match status" value="1"/>
</dbReference>
<accession>A0A7Y2ECP8</accession>
<keyword evidence="1" id="KW-0732">Signal</keyword>
<dbReference type="PANTHER" id="PTHR40274:SF3">
    <property type="entry name" value="VIRGINIAMYCIN B LYASE"/>
    <property type="match status" value="1"/>
</dbReference>
<sequence>MRMLILFLVLLMPITGCSTRSHENPLDPENKTTEGNPQWLTAVAQNESVALSWSVPAFRDVSEFVLRDLVTEDILFRGESGSGNFLHAPLPNGLTQSYRLELKLTDGTEQLFPEVLAEPGPAVPWVLDSASGQVLQLAPDARAVAFALDVRDPISIRTDPADGSLLVADFFRGRVSYYTSGGELVWENETLPRPRAILVESNRFWVADPVENRVVELDRGGAVVGASDSLDIPLLLSQGPGESIWVAEQTGRLYQVSPADRSPQFIVEGFESPVAMAPRPNGGVWLADALLEQILKVDPDGTVAQIFPNLPAIASLTPDPVVTDGVWISDRTNNTVSLLDGNGTVLQSLPGLAAPSRVSLSPDGSEIWVADPGLRSVLRFARNGTLISEYDRLTSPIIIDLAFPTP</sequence>
<evidence type="ECO:0000313" key="3">
    <source>
        <dbReference type="Proteomes" id="UP000547674"/>
    </source>
</evidence>
<proteinExistence type="predicted"/>
<feature type="chain" id="PRO_5030799751" description="Fibronectin type-III domain-containing protein" evidence="1">
    <location>
        <begin position="24"/>
        <end position="406"/>
    </location>
</feature>
<name>A0A7Y2ECP8_UNCEI</name>
<comment type="caution">
    <text evidence="2">The sequence shown here is derived from an EMBL/GenBank/DDBJ whole genome shotgun (WGS) entry which is preliminary data.</text>
</comment>
<dbReference type="InterPro" id="IPR051344">
    <property type="entry name" value="Vgb"/>
</dbReference>
<dbReference type="EMBL" id="JABDJR010000709">
    <property type="protein sequence ID" value="NNF08620.1"/>
    <property type="molecule type" value="Genomic_DNA"/>
</dbReference>
<dbReference type="Gene3D" id="2.120.10.30">
    <property type="entry name" value="TolB, C-terminal domain"/>
    <property type="match status" value="1"/>
</dbReference>
<dbReference type="SUPFAM" id="SSF63829">
    <property type="entry name" value="Calcium-dependent phosphotriesterase"/>
    <property type="match status" value="1"/>
</dbReference>
<dbReference type="SUPFAM" id="SSF101898">
    <property type="entry name" value="NHL repeat"/>
    <property type="match status" value="1"/>
</dbReference>
<evidence type="ECO:0000313" key="2">
    <source>
        <dbReference type="EMBL" id="NNF08620.1"/>
    </source>
</evidence>
<dbReference type="Gene3D" id="2.130.10.10">
    <property type="entry name" value="YVTN repeat-like/Quinoprotein amine dehydrogenase"/>
    <property type="match status" value="1"/>
</dbReference>
<reference evidence="2 3" key="1">
    <citation type="submission" date="2020-03" db="EMBL/GenBank/DDBJ databases">
        <title>Metabolic flexibility allows generalist bacteria to become dominant in a frequently disturbed ecosystem.</title>
        <authorList>
            <person name="Chen Y.-J."/>
            <person name="Leung P.M."/>
            <person name="Bay S.K."/>
            <person name="Hugenholtz P."/>
            <person name="Kessler A.J."/>
            <person name="Shelley G."/>
            <person name="Waite D.W."/>
            <person name="Cook P.L."/>
            <person name="Greening C."/>
        </authorList>
    </citation>
    <scope>NUCLEOTIDE SEQUENCE [LARGE SCALE GENOMIC DNA]</scope>
    <source>
        <strain evidence="2">SS_bin_28</strain>
    </source>
</reference>
<dbReference type="InterPro" id="IPR015943">
    <property type="entry name" value="WD40/YVTN_repeat-like_dom_sf"/>
</dbReference>
<evidence type="ECO:0000256" key="1">
    <source>
        <dbReference type="SAM" id="SignalP"/>
    </source>
</evidence>
<dbReference type="AlphaFoldDB" id="A0A7Y2ECP8"/>